<comment type="caution">
    <text evidence="5">The sequence shown here is derived from an EMBL/GenBank/DDBJ whole genome shotgun (WGS) entry which is preliminary data.</text>
</comment>
<dbReference type="PANTHER" id="PTHR43280:SF28">
    <property type="entry name" value="HTH-TYPE TRANSCRIPTIONAL ACTIVATOR RHAS"/>
    <property type="match status" value="1"/>
</dbReference>
<evidence type="ECO:0000256" key="2">
    <source>
        <dbReference type="ARBA" id="ARBA00023125"/>
    </source>
</evidence>
<dbReference type="PANTHER" id="PTHR43280">
    <property type="entry name" value="ARAC-FAMILY TRANSCRIPTIONAL REGULATOR"/>
    <property type="match status" value="1"/>
</dbReference>
<dbReference type="Gene3D" id="2.60.120.10">
    <property type="entry name" value="Jelly Rolls"/>
    <property type="match status" value="1"/>
</dbReference>
<accession>A0ABS4IX73</accession>
<evidence type="ECO:0000313" key="6">
    <source>
        <dbReference type="Proteomes" id="UP001519287"/>
    </source>
</evidence>
<dbReference type="Gene3D" id="1.10.10.60">
    <property type="entry name" value="Homeodomain-like"/>
    <property type="match status" value="2"/>
</dbReference>
<dbReference type="RefSeq" id="WP_209972431.1">
    <property type="nucleotide sequence ID" value="NZ_JAGGLB010000010.1"/>
</dbReference>
<dbReference type="Pfam" id="PF12833">
    <property type="entry name" value="HTH_18"/>
    <property type="match status" value="1"/>
</dbReference>
<keyword evidence="6" id="KW-1185">Reference proteome</keyword>
<dbReference type="SUPFAM" id="SSF51215">
    <property type="entry name" value="Regulatory protein AraC"/>
    <property type="match status" value="1"/>
</dbReference>
<dbReference type="InterPro" id="IPR009057">
    <property type="entry name" value="Homeodomain-like_sf"/>
</dbReference>
<gene>
    <name evidence="5" type="ORF">J2Z66_003297</name>
</gene>
<dbReference type="InterPro" id="IPR018060">
    <property type="entry name" value="HTH_AraC"/>
</dbReference>
<dbReference type="Pfam" id="PF02311">
    <property type="entry name" value="AraC_binding"/>
    <property type="match status" value="1"/>
</dbReference>
<name>A0ABS4IX73_9BACL</name>
<dbReference type="SMART" id="SM00342">
    <property type="entry name" value="HTH_ARAC"/>
    <property type="match status" value="1"/>
</dbReference>
<evidence type="ECO:0000259" key="4">
    <source>
        <dbReference type="PROSITE" id="PS01124"/>
    </source>
</evidence>
<dbReference type="InterPro" id="IPR037923">
    <property type="entry name" value="HTH-like"/>
</dbReference>
<evidence type="ECO:0000256" key="3">
    <source>
        <dbReference type="ARBA" id="ARBA00023163"/>
    </source>
</evidence>
<dbReference type="SUPFAM" id="SSF46689">
    <property type="entry name" value="Homeodomain-like"/>
    <property type="match status" value="2"/>
</dbReference>
<dbReference type="InterPro" id="IPR014710">
    <property type="entry name" value="RmlC-like_jellyroll"/>
</dbReference>
<evidence type="ECO:0000256" key="1">
    <source>
        <dbReference type="ARBA" id="ARBA00023015"/>
    </source>
</evidence>
<keyword evidence="1" id="KW-0805">Transcription regulation</keyword>
<dbReference type="Proteomes" id="UP001519287">
    <property type="component" value="Unassembled WGS sequence"/>
</dbReference>
<organism evidence="5 6">
    <name type="scientific">Paenibacillus eucommiae</name>
    <dbReference type="NCBI Taxonomy" id="1355755"/>
    <lineage>
        <taxon>Bacteria</taxon>
        <taxon>Bacillati</taxon>
        <taxon>Bacillota</taxon>
        <taxon>Bacilli</taxon>
        <taxon>Bacillales</taxon>
        <taxon>Paenibacillaceae</taxon>
        <taxon>Paenibacillus</taxon>
    </lineage>
</organism>
<evidence type="ECO:0000313" key="5">
    <source>
        <dbReference type="EMBL" id="MBP1991690.1"/>
    </source>
</evidence>
<proteinExistence type="predicted"/>
<dbReference type="InterPro" id="IPR018062">
    <property type="entry name" value="HTH_AraC-typ_CS"/>
</dbReference>
<dbReference type="PROSITE" id="PS00041">
    <property type="entry name" value="HTH_ARAC_FAMILY_1"/>
    <property type="match status" value="1"/>
</dbReference>
<protein>
    <submittedName>
        <fullName evidence="5">AraC family L-rhamnose operon regulatory protein RhaS</fullName>
    </submittedName>
</protein>
<keyword evidence="2" id="KW-0238">DNA-binding</keyword>
<sequence length="344" mass="39926">MKNGEFHSEVKFSLGSAADLSLWASVMEERFDVRLLPVSTKLLENYAVAEDFPFWIQKNVHDAQDSPGLHGHDFVEMIFVVEGFATHKYEDISYDVRAGDVFIINPGEMHGYELQAGQQMEIINCLFHPGLIQQSLLQQLDMIHSMDFFYVQPFLHKDKRFHHKLNLRGEAADRLLFIFGDMLEEMEKRVSGYRALVQLKMVELLIRLSRYYEVQERELEQGTTVLTAPSFSSRSELLVKRICGYLERHYDSKIALTDISKLFHIGIRQLNRQFKRYNDCSVIEYVHRLRIERAKCLLAETDETIAAVAAAIGYEDATFFNKLFGRRVGCSPGRYREMNNSMED</sequence>
<feature type="domain" description="HTH araC/xylS-type" evidence="4">
    <location>
        <begin position="240"/>
        <end position="338"/>
    </location>
</feature>
<keyword evidence="3" id="KW-0804">Transcription</keyword>
<reference evidence="5 6" key="1">
    <citation type="submission" date="2021-03" db="EMBL/GenBank/DDBJ databases">
        <title>Genomic Encyclopedia of Type Strains, Phase IV (KMG-IV): sequencing the most valuable type-strain genomes for metagenomic binning, comparative biology and taxonomic classification.</title>
        <authorList>
            <person name="Goeker M."/>
        </authorList>
    </citation>
    <scope>NUCLEOTIDE SEQUENCE [LARGE SCALE GENOMIC DNA]</scope>
    <source>
        <strain evidence="5 6">DSM 26048</strain>
    </source>
</reference>
<dbReference type="PROSITE" id="PS01124">
    <property type="entry name" value="HTH_ARAC_FAMILY_2"/>
    <property type="match status" value="1"/>
</dbReference>
<dbReference type="EMBL" id="JAGGLB010000010">
    <property type="protein sequence ID" value="MBP1991690.1"/>
    <property type="molecule type" value="Genomic_DNA"/>
</dbReference>
<dbReference type="InterPro" id="IPR003313">
    <property type="entry name" value="AraC-bd"/>
</dbReference>